<proteinExistence type="predicted"/>
<name>A0A0S3STM4_PHAAN</name>
<gene>
    <name evidence="3" type="primary">Vigan.08G303500</name>
    <name evidence="3" type="ORF">VIGAN_08303500</name>
</gene>
<protein>
    <submittedName>
        <fullName evidence="3">Uncharacterized protein</fullName>
    </submittedName>
</protein>
<feature type="chain" id="PRO_5006618611" evidence="2">
    <location>
        <begin position="33"/>
        <end position="79"/>
    </location>
</feature>
<reference evidence="3 4" key="1">
    <citation type="journal article" date="2015" name="Sci. Rep.">
        <title>The power of single molecule real-time sequencing technology in the de novo assembly of a eukaryotic genome.</title>
        <authorList>
            <person name="Sakai H."/>
            <person name="Naito K."/>
            <person name="Ogiso-Tanaka E."/>
            <person name="Takahashi Y."/>
            <person name="Iseki K."/>
            <person name="Muto C."/>
            <person name="Satou K."/>
            <person name="Teruya K."/>
            <person name="Shiroma A."/>
            <person name="Shimoji M."/>
            <person name="Hirano T."/>
            <person name="Itoh T."/>
            <person name="Kaga A."/>
            <person name="Tomooka N."/>
        </authorList>
    </citation>
    <scope>NUCLEOTIDE SEQUENCE [LARGE SCALE GENOMIC DNA]</scope>
    <source>
        <strain evidence="4">cv. Shumari</strain>
    </source>
</reference>
<accession>A0A0S3STM4</accession>
<evidence type="ECO:0000256" key="2">
    <source>
        <dbReference type="SAM" id="SignalP"/>
    </source>
</evidence>
<dbReference type="AlphaFoldDB" id="A0A0S3STM4"/>
<keyword evidence="4" id="KW-1185">Reference proteome</keyword>
<keyword evidence="2" id="KW-0732">Signal</keyword>
<sequence length="79" mass="8653">MIGLIMKRKMSYGGTLVLFLILLILNPTITLAKLSNGESALEEMKPSSTHPDIPVPGTSVPRPRPRPPPTRIPLNHYAP</sequence>
<evidence type="ECO:0000313" key="4">
    <source>
        <dbReference type="Proteomes" id="UP000291084"/>
    </source>
</evidence>
<evidence type="ECO:0000313" key="3">
    <source>
        <dbReference type="EMBL" id="BAT96146.1"/>
    </source>
</evidence>
<dbReference type="EMBL" id="AP015041">
    <property type="protein sequence ID" value="BAT96146.1"/>
    <property type="molecule type" value="Genomic_DNA"/>
</dbReference>
<feature type="signal peptide" evidence="2">
    <location>
        <begin position="1"/>
        <end position="32"/>
    </location>
</feature>
<dbReference type="Proteomes" id="UP000291084">
    <property type="component" value="Chromosome 8"/>
</dbReference>
<evidence type="ECO:0000256" key="1">
    <source>
        <dbReference type="SAM" id="MobiDB-lite"/>
    </source>
</evidence>
<feature type="region of interest" description="Disordered" evidence="1">
    <location>
        <begin position="38"/>
        <end position="79"/>
    </location>
</feature>
<organism evidence="3 4">
    <name type="scientific">Vigna angularis var. angularis</name>
    <dbReference type="NCBI Taxonomy" id="157739"/>
    <lineage>
        <taxon>Eukaryota</taxon>
        <taxon>Viridiplantae</taxon>
        <taxon>Streptophyta</taxon>
        <taxon>Embryophyta</taxon>
        <taxon>Tracheophyta</taxon>
        <taxon>Spermatophyta</taxon>
        <taxon>Magnoliopsida</taxon>
        <taxon>eudicotyledons</taxon>
        <taxon>Gunneridae</taxon>
        <taxon>Pentapetalae</taxon>
        <taxon>rosids</taxon>
        <taxon>fabids</taxon>
        <taxon>Fabales</taxon>
        <taxon>Fabaceae</taxon>
        <taxon>Papilionoideae</taxon>
        <taxon>50 kb inversion clade</taxon>
        <taxon>NPAAA clade</taxon>
        <taxon>indigoferoid/millettioid clade</taxon>
        <taxon>Phaseoleae</taxon>
        <taxon>Vigna</taxon>
    </lineage>
</organism>